<dbReference type="InterPro" id="IPR023796">
    <property type="entry name" value="Serpin_dom"/>
</dbReference>
<dbReference type="InterPro" id="IPR042178">
    <property type="entry name" value="Serpin_sf_1"/>
</dbReference>
<dbReference type="GO" id="GO:0004867">
    <property type="term" value="F:serine-type endopeptidase inhibitor activity"/>
    <property type="evidence" value="ECO:0007669"/>
    <property type="project" value="InterPro"/>
</dbReference>
<evidence type="ECO:0000313" key="4">
    <source>
        <dbReference type="Proteomes" id="UP000595140"/>
    </source>
</evidence>
<dbReference type="SUPFAM" id="SSF56574">
    <property type="entry name" value="Serpins"/>
    <property type="match status" value="1"/>
</dbReference>
<dbReference type="InterPro" id="IPR036186">
    <property type="entry name" value="Serpin_sf"/>
</dbReference>
<dbReference type="PANTHER" id="PTHR11461:SF211">
    <property type="entry name" value="GH10112P-RELATED"/>
    <property type="match status" value="1"/>
</dbReference>
<evidence type="ECO:0000256" key="1">
    <source>
        <dbReference type="ARBA" id="ARBA00009500"/>
    </source>
</evidence>
<evidence type="ECO:0000313" key="3">
    <source>
        <dbReference type="EMBL" id="VFQ99129.1"/>
    </source>
</evidence>
<proteinExistence type="inferred from homology"/>
<name>A0A484NDZ7_9ASTE</name>
<dbReference type="Pfam" id="PF00079">
    <property type="entry name" value="Serpin"/>
    <property type="match status" value="1"/>
</dbReference>
<keyword evidence="4" id="KW-1185">Reference proteome</keyword>
<gene>
    <name evidence="3" type="ORF">CCAM_LOCUS40905</name>
</gene>
<sequence length="151" mass="16318">MAAFSSWGSVLPPTNPPPENMEVREWMRNHVDVSFKLANHVFFTVTKTDSNLVFSPLSINVILALLAAGSEGPSLHQLLAFLSAKSTDDLNAFYSRVVSAIFADGSPAGGPRLSVANGAWIEQTLPVKPSFKHVLETVYKAACVGFVEVWA</sequence>
<accession>A0A484NDZ7</accession>
<dbReference type="Proteomes" id="UP000595140">
    <property type="component" value="Unassembled WGS sequence"/>
</dbReference>
<comment type="similarity">
    <text evidence="1">Belongs to the serpin family.</text>
</comment>
<dbReference type="EMBL" id="OOIL02006641">
    <property type="protein sequence ID" value="VFQ99129.1"/>
    <property type="molecule type" value="Genomic_DNA"/>
</dbReference>
<dbReference type="InterPro" id="IPR000215">
    <property type="entry name" value="Serpin_fam"/>
</dbReference>
<protein>
    <recommendedName>
        <fullName evidence="2">Serpin domain-containing protein</fullName>
    </recommendedName>
</protein>
<dbReference type="AlphaFoldDB" id="A0A484NDZ7"/>
<dbReference type="PANTHER" id="PTHR11461">
    <property type="entry name" value="SERINE PROTEASE INHIBITOR, SERPIN"/>
    <property type="match status" value="1"/>
</dbReference>
<dbReference type="Gene3D" id="3.30.497.10">
    <property type="entry name" value="Antithrombin, subunit I, domain 2"/>
    <property type="match status" value="1"/>
</dbReference>
<feature type="domain" description="Serpin" evidence="2">
    <location>
        <begin position="33"/>
        <end position="142"/>
    </location>
</feature>
<organism evidence="3 4">
    <name type="scientific">Cuscuta campestris</name>
    <dbReference type="NCBI Taxonomy" id="132261"/>
    <lineage>
        <taxon>Eukaryota</taxon>
        <taxon>Viridiplantae</taxon>
        <taxon>Streptophyta</taxon>
        <taxon>Embryophyta</taxon>
        <taxon>Tracheophyta</taxon>
        <taxon>Spermatophyta</taxon>
        <taxon>Magnoliopsida</taxon>
        <taxon>eudicotyledons</taxon>
        <taxon>Gunneridae</taxon>
        <taxon>Pentapetalae</taxon>
        <taxon>asterids</taxon>
        <taxon>lamiids</taxon>
        <taxon>Solanales</taxon>
        <taxon>Convolvulaceae</taxon>
        <taxon>Cuscuteae</taxon>
        <taxon>Cuscuta</taxon>
        <taxon>Cuscuta subgen. Grammica</taxon>
        <taxon>Cuscuta sect. Cleistogrammica</taxon>
    </lineage>
</organism>
<dbReference type="GO" id="GO:0005615">
    <property type="term" value="C:extracellular space"/>
    <property type="evidence" value="ECO:0007669"/>
    <property type="project" value="InterPro"/>
</dbReference>
<dbReference type="OrthoDB" id="1303610at2759"/>
<evidence type="ECO:0000259" key="2">
    <source>
        <dbReference type="Pfam" id="PF00079"/>
    </source>
</evidence>
<reference evidence="3 4" key="1">
    <citation type="submission" date="2018-04" db="EMBL/GenBank/DDBJ databases">
        <authorList>
            <person name="Vogel A."/>
        </authorList>
    </citation>
    <scope>NUCLEOTIDE SEQUENCE [LARGE SCALE GENOMIC DNA]</scope>
</reference>